<comment type="similarity">
    <text evidence="3 11">Belongs to the FliG family.</text>
</comment>
<evidence type="ECO:0000256" key="6">
    <source>
        <dbReference type="ARBA" id="ARBA00022500"/>
    </source>
</evidence>
<evidence type="ECO:0000256" key="4">
    <source>
        <dbReference type="ARBA" id="ARBA00021870"/>
    </source>
</evidence>
<evidence type="ECO:0000256" key="2">
    <source>
        <dbReference type="ARBA" id="ARBA00004413"/>
    </source>
</evidence>
<dbReference type="AlphaFoldDB" id="A0A081BB43"/>
<keyword evidence="16" id="KW-1185">Reference proteome</keyword>
<keyword evidence="9 11" id="KW-0975">Bacterial flagellum</keyword>
<keyword evidence="8 11" id="KW-0472">Membrane</keyword>
<evidence type="ECO:0000256" key="10">
    <source>
        <dbReference type="ARBA" id="ARBA00025598"/>
    </source>
</evidence>
<dbReference type="Gene3D" id="1.10.220.30">
    <property type="match status" value="3"/>
</dbReference>
<reference evidence="15 16" key="1">
    <citation type="submission" date="2014-07" db="EMBL/GenBank/DDBJ databases">
        <title>Tepidicaulis marinum gen. nov., sp. nov., a novel marine bacterium denitrifying nitrate to nitrous oxide strictly under microaerobic conditions.</title>
        <authorList>
            <person name="Takeuchi M."/>
            <person name="Yamagishi T."/>
            <person name="Kamagata Y."/>
            <person name="Oshima K."/>
            <person name="Hattori M."/>
            <person name="Katayama T."/>
            <person name="Hanada S."/>
            <person name="Tamaki H."/>
            <person name="Marumo K."/>
            <person name="Maeda H."/>
            <person name="Nedachi M."/>
            <person name="Iwasaki W."/>
            <person name="Suwa Y."/>
            <person name="Sakata S."/>
        </authorList>
    </citation>
    <scope>NUCLEOTIDE SEQUENCE [LARGE SCALE GENOMIC DNA]</scope>
    <source>
        <strain evidence="15 16">MA2</strain>
    </source>
</reference>
<comment type="subcellular location">
    <subcellularLocation>
        <location evidence="1 11">Bacterial flagellum basal body</location>
    </subcellularLocation>
    <subcellularLocation>
        <location evidence="11">Cell inner membrane</location>
        <topology evidence="11">Peripheral membrane protein</topology>
        <orientation evidence="11">Cytoplasmic side</orientation>
    </subcellularLocation>
    <subcellularLocation>
        <location evidence="2">Cell membrane</location>
        <topology evidence="2">Peripheral membrane protein</topology>
        <orientation evidence="2">Cytoplasmic side</orientation>
    </subcellularLocation>
</comment>
<dbReference type="InterPro" id="IPR023087">
    <property type="entry name" value="Flg_Motor_Flig_C"/>
</dbReference>
<dbReference type="Proteomes" id="UP000028702">
    <property type="component" value="Unassembled WGS sequence"/>
</dbReference>
<dbReference type="GO" id="GO:0005886">
    <property type="term" value="C:plasma membrane"/>
    <property type="evidence" value="ECO:0007669"/>
    <property type="project" value="UniProtKB-SubCell"/>
</dbReference>
<accession>A0A081BB43</accession>
<dbReference type="InterPro" id="IPR032779">
    <property type="entry name" value="FliG_M"/>
</dbReference>
<sequence length="344" mass="38745">MEKQIRLREDVTSLTGPERAAVILFALGKDRGAKLMEQLDEDEIRMVSRSMAQLGSITSSVCEHLLRDFTDYFVNSASVVGTYDSTERMLSQFLPEERVMEIMGDIRGAAGRSMWEKLSTVNEQILASYLQSEHPQTAAVILSKIRSAHAARVVAALPSEFRADVMRRMIEMDYVQKDVLKDIEETLHSEFMVNYARMLGNDSHMRIADILNQVDRARLPEIMGEIEQEVPDSADAIKALMFTFDDLLKLDGRSIQVIVQAVEIDTLILALKGLKDEAREIVFQNMSERARAIVKGELELMGAIRASDVDEAQSRVLRLAKELEARGEIILNQQGKSSPRRMIA</sequence>
<dbReference type="GO" id="GO:0003774">
    <property type="term" value="F:cytoskeletal motor activity"/>
    <property type="evidence" value="ECO:0007669"/>
    <property type="project" value="InterPro"/>
</dbReference>
<dbReference type="EMBL" id="BBIO01000008">
    <property type="protein sequence ID" value="GAK45261.1"/>
    <property type="molecule type" value="Genomic_DNA"/>
</dbReference>
<evidence type="ECO:0000256" key="9">
    <source>
        <dbReference type="ARBA" id="ARBA00023143"/>
    </source>
</evidence>
<dbReference type="GO" id="GO:0009425">
    <property type="term" value="C:bacterial-type flagellum basal body"/>
    <property type="evidence" value="ECO:0007669"/>
    <property type="project" value="UniProtKB-SubCell"/>
</dbReference>
<protein>
    <recommendedName>
        <fullName evidence="4 11">Flagellar motor switch protein FliG</fullName>
    </recommendedName>
</protein>
<comment type="caution">
    <text evidence="15">The sequence shown here is derived from an EMBL/GenBank/DDBJ whole genome shotgun (WGS) entry which is preliminary data.</text>
</comment>
<evidence type="ECO:0000256" key="1">
    <source>
        <dbReference type="ARBA" id="ARBA00004117"/>
    </source>
</evidence>
<dbReference type="eggNOG" id="COG1536">
    <property type="taxonomic scope" value="Bacteria"/>
</dbReference>
<evidence type="ECO:0000313" key="16">
    <source>
        <dbReference type="Proteomes" id="UP000028702"/>
    </source>
</evidence>
<proteinExistence type="inferred from homology"/>
<evidence type="ECO:0000256" key="11">
    <source>
        <dbReference type="PIRNR" id="PIRNR003161"/>
    </source>
</evidence>
<evidence type="ECO:0000256" key="5">
    <source>
        <dbReference type="ARBA" id="ARBA00022475"/>
    </source>
</evidence>
<feature type="domain" description="Flagellar motor switch protein FliG middle" evidence="13">
    <location>
        <begin position="124"/>
        <end position="193"/>
    </location>
</feature>
<dbReference type="InterPro" id="IPR000090">
    <property type="entry name" value="Flg_Motor_Flig"/>
</dbReference>
<dbReference type="InterPro" id="IPR011002">
    <property type="entry name" value="FliG_a-hlx"/>
</dbReference>
<keyword evidence="6 11" id="KW-0145">Chemotaxis</keyword>
<evidence type="ECO:0000259" key="13">
    <source>
        <dbReference type="Pfam" id="PF14841"/>
    </source>
</evidence>
<evidence type="ECO:0000256" key="3">
    <source>
        <dbReference type="ARBA" id="ARBA00010299"/>
    </source>
</evidence>
<dbReference type="InterPro" id="IPR028263">
    <property type="entry name" value="FliG_N"/>
</dbReference>
<keyword evidence="11" id="KW-0997">Cell inner membrane</keyword>
<evidence type="ECO:0000256" key="7">
    <source>
        <dbReference type="ARBA" id="ARBA00022779"/>
    </source>
</evidence>
<evidence type="ECO:0000256" key="8">
    <source>
        <dbReference type="ARBA" id="ARBA00023136"/>
    </source>
</evidence>
<dbReference type="GO" id="GO:0071973">
    <property type="term" value="P:bacterial-type flagellum-dependent cell motility"/>
    <property type="evidence" value="ECO:0007669"/>
    <property type="project" value="InterPro"/>
</dbReference>
<dbReference type="STRING" id="1333998.M2A_1760"/>
<feature type="domain" description="Flagellar motor switch protein FliG N-terminal" evidence="14">
    <location>
        <begin position="14"/>
        <end position="115"/>
    </location>
</feature>
<dbReference type="SUPFAM" id="SSF48029">
    <property type="entry name" value="FliG"/>
    <property type="match status" value="2"/>
</dbReference>
<gene>
    <name evidence="15" type="ORF">M2A_1760</name>
</gene>
<keyword evidence="5 11" id="KW-1003">Cell membrane</keyword>
<dbReference type="GO" id="GO:0006935">
    <property type="term" value="P:chemotaxis"/>
    <property type="evidence" value="ECO:0007669"/>
    <property type="project" value="UniProtKB-KW"/>
</dbReference>
<evidence type="ECO:0000259" key="14">
    <source>
        <dbReference type="Pfam" id="PF14842"/>
    </source>
</evidence>
<keyword evidence="15" id="KW-0966">Cell projection</keyword>
<evidence type="ECO:0000259" key="12">
    <source>
        <dbReference type="Pfam" id="PF01706"/>
    </source>
</evidence>
<dbReference type="RefSeq" id="WP_045445997.1">
    <property type="nucleotide sequence ID" value="NZ_BBIO01000008.1"/>
</dbReference>
<organism evidence="15 16">
    <name type="scientific">Tepidicaulis marinus</name>
    <dbReference type="NCBI Taxonomy" id="1333998"/>
    <lineage>
        <taxon>Bacteria</taxon>
        <taxon>Pseudomonadati</taxon>
        <taxon>Pseudomonadota</taxon>
        <taxon>Alphaproteobacteria</taxon>
        <taxon>Hyphomicrobiales</taxon>
        <taxon>Parvibaculaceae</taxon>
        <taxon>Tepidicaulis</taxon>
    </lineage>
</organism>
<dbReference type="PANTHER" id="PTHR30534:SF0">
    <property type="entry name" value="FLAGELLAR MOTOR SWITCH PROTEIN FLIG"/>
    <property type="match status" value="1"/>
</dbReference>
<keyword evidence="15" id="KW-0282">Flagellum</keyword>
<keyword evidence="15" id="KW-0969">Cilium</keyword>
<evidence type="ECO:0000313" key="15">
    <source>
        <dbReference type="EMBL" id="GAK45261.1"/>
    </source>
</evidence>
<dbReference type="Pfam" id="PF01706">
    <property type="entry name" value="FliG_C"/>
    <property type="match status" value="1"/>
</dbReference>
<dbReference type="PANTHER" id="PTHR30534">
    <property type="entry name" value="FLAGELLAR MOTOR SWITCH PROTEIN FLIG"/>
    <property type="match status" value="1"/>
</dbReference>
<dbReference type="Pfam" id="PF14842">
    <property type="entry name" value="FliG_N"/>
    <property type="match status" value="1"/>
</dbReference>
<dbReference type="NCBIfam" id="TIGR00207">
    <property type="entry name" value="fliG"/>
    <property type="match status" value="1"/>
</dbReference>
<feature type="domain" description="Flagellar motor switch protein FliG C-terminal" evidence="12">
    <location>
        <begin position="225"/>
        <end position="331"/>
    </location>
</feature>
<dbReference type="Pfam" id="PF14841">
    <property type="entry name" value="FliG_M"/>
    <property type="match status" value="1"/>
</dbReference>
<comment type="function">
    <text evidence="10 11">FliG is one of three proteins (FliG, FliN, FliM) that forms the rotor-mounted switch complex (C ring), located at the base of the basal body. This complex interacts with the CheY and CheZ chemotaxis proteins, in addition to contacting components of the motor that determine the direction of flagellar rotation.</text>
</comment>
<name>A0A081BB43_9HYPH</name>
<keyword evidence="7 11" id="KW-0283">Flagellar rotation</keyword>
<dbReference type="PRINTS" id="PR00954">
    <property type="entry name" value="FLGMOTORFLIG"/>
</dbReference>
<dbReference type="PIRSF" id="PIRSF003161">
    <property type="entry name" value="FliG"/>
    <property type="match status" value="1"/>
</dbReference>